<feature type="region of interest" description="Disordered" evidence="8">
    <location>
        <begin position="218"/>
        <end position="237"/>
    </location>
</feature>
<dbReference type="InterPro" id="IPR020604">
    <property type="entry name" value="CTF/NFI_DNA-bd-dom"/>
</dbReference>
<evidence type="ECO:0000259" key="9">
    <source>
        <dbReference type="PROSITE" id="PS51080"/>
    </source>
</evidence>
<keyword evidence="2" id="KW-0235">DNA replication</keyword>
<keyword evidence="4" id="KW-0238">DNA-binding</keyword>
<evidence type="ECO:0000256" key="2">
    <source>
        <dbReference type="ARBA" id="ARBA00022705"/>
    </source>
</evidence>
<dbReference type="Proteomes" id="UP000274756">
    <property type="component" value="Unassembled WGS sequence"/>
</dbReference>
<dbReference type="GO" id="GO:0051239">
    <property type="term" value="P:regulation of multicellular organismal process"/>
    <property type="evidence" value="ECO:0007669"/>
    <property type="project" value="UniProtKB-ARBA"/>
</dbReference>
<protein>
    <submittedName>
        <fullName evidence="13">CTF/NF-I domain-containing protein</fullName>
    </submittedName>
</protein>
<reference evidence="13" key="1">
    <citation type="submission" date="2017-02" db="UniProtKB">
        <authorList>
            <consortium name="WormBaseParasite"/>
        </authorList>
    </citation>
    <scope>IDENTIFICATION</scope>
</reference>
<organism evidence="11 13">
    <name type="scientific">Dracunculus medinensis</name>
    <name type="common">Guinea worm</name>
    <dbReference type="NCBI Taxonomy" id="318479"/>
    <lineage>
        <taxon>Eukaryota</taxon>
        <taxon>Metazoa</taxon>
        <taxon>Ecdysozoa</taxon>
        <taxon>Nematoda</taxon>
        <taxon>Chromadorea</taxon>
        <taxon>Rhabditida</taxon>
        <taxon>Spirurina</taxon>
        <taxon>Dracunculoidea</taxon>
        <taxon>Dracunculidae</taxon>
        <taxon>Dracunculus</taxon>
    </lineage>
</organism>
<dbReference type="WBParaSite" id="DME_0000465201-mRNA-1">
    <property type="protein sequence ID" value="DME_0000465201-mRNA-1"/>
    <property type="gene ID" value="DME_0000465201"/>
</dbReference>
<evidence type="ECO:0000256" key="7">
    <source>
        <dbReference type="ARBA" id="ARBA00023242"/>
    </source>
</evidence>
<dbReference type="GO" id="GO:0006260">
    <property type="term" value="P:DNA replication"/>
    <property type="evidence" value="ECO:0007669"/>
    <property type="project" value="UniProtKB-KW"/>
</dbReference>
<keyword evidence="7" id="KW-0539">Nucleus</keyword>
<evidence type="ECO:0000256" key="8">
    <source>
        <dbReference type="SAM" id="MobiDB-lite"/>
    </source>
</evidence>
<accession>A0A0N4UBQ5</accession>
<dbReference type="Proteomes" id="UP000038040">
    <property type="component" value="Unplaced"/>
</dbReference>
<dbReference type="OrthoDB" id="10055441at2759"/>
<dbReference type="Pfam" id="PF03165">
    <property type="entry name" value="MH1"/>
    <property type="match status" value="1"/>
</dbReference>
<dbReference type="PROSITE" id="PS51080">
    <property type="entry name" value="CTF_NFI_2"/>
    <property type="match status" value="1"/>
</dbReference>
<name>A0A0N4UBQ5_DRAME</name>
<gene>
    <name evidence="10" type="ORF">DME_LOCUS8535</name>
</gene>
<dbReference type="GO" id="GO:0005634">
    <property type="term" value="C:nucleus"/>
    <property type="evidence" value="ECO:0007669"/>
    <property type="project" value="UniProtKB-SubCell"/>
</dbReference>
<keyword evidence="5" id="KW-0010">Activator</keyword>
<comment type="subcellular location">
    <subcellularLocation>
        <location evidence="1">Nucleus</location>
    </subcellularLocation>
</comment>
<dbReference type="GO" id="GO:0045893">
    <property type="term" value="P:positive regulation of DNA-templated transcription"/>
    <property type="evidence" value="ECO:0007669"/>
    <property type="project" value="UniProtKB-ARBA"/>
</dbReference>
<sequence>MERIQMSDTGEWVQQYSANEEYHPFVEALLPYVKDFSYIWFHLQARKRRFTKKNEKRMSVFDEKKAKDDLMNESAELKQKWAGRLLGKLRRDIQPNYRQNFVLSVTGRRPAICAVSNPDQRGKMRRIDCLRQSDKVWRLDLVMVILFKGIPLESTDAERLEKCPECENPSLCVNPYHISIAVRELDLFLANFIHTNNPDRPDEEDEEDIDSGKVFNMQYDEPVEKRSRHASRDSIGGVNEEVHQLVGNIQVEIKRERESGRANSGHIVR</sequence>
<dbReference type="PANTHER" id="PTHR11492:SF8">
    <property type="entry name" value="NUCLEAR FACTOR I, ISOFORM B"/>
    <property type="match status" value="1"/>
</dbReference>
<dbReference type="GO" id="GO:0000978">
    <property type="term" value="F:RNA polymerase II cis-regulatory region sequence-specific DNA binding"/>
    <property type="evidence" value="ECO:0007669"/>
    <property type="project" value="TreeGrafter"/>
</dbReference>
<keyword evidence="3" id="KW-0805">Transcription regulation</keyword>
<dbReference type="InterPro" id="IPR019548">
    <property type="entry name" value="CTF/NFI_DNA-bd_N"/>
</dbReference>
<reference evidence="10 12" key="2">
    <citation type="submission" date="2018-11" db="EMBL/GenBank/DDBJ databases">
        <authorList>
            <consortium name="Pathogen Informatics"/>
        </authorList>
    </citation>
    <scope>NUCLEOTIDE SEQUENCE [LARGE SCALE GENOMIC DNA]</scope>
</reference>
<evidence type="ECO:0000256" key="4">
    <source>
        <dbReference type="ARBA" id="ARBA00023125"/>
    </source>
</evidence>
<dbReference type="EMBL" id="UYYG01001169">
    <property type="protein sequence ID" value="VDN58562.1"/>
    <property type="molecule type" value="Genomic_DNA"/>
</dbReference>
<dbReference type="STRING" id="318479.A0A0N4UBQ5"/>
<keyword evidence="6" id="KW-0804">Transcription</keyword>
<feature type="domain" description="CTF/NF-I" evidence="9">
    <location>
        <begin position="11"/>
        <end position="204"/>
    </location>
</feature>
<dbReference type="InterPro" id="IPR003619">
    <property type="entry name" value="MAD_homology1_Dwarfin-type"/>
</dbReference>
<proteinExistence type="predicted"/>
<evidence type="ECO:0000313" key="13">
    <source>
        <dbReference type="WBParaSite" id="DME_0000465201-mRNA-1"/>
    </source>
</evidence>
<dbReference type="InterPro" id="IPR000647">
    <property type="entry name" value="CTF/NFI"/>
</dbReference>
<dbReference type="Pfam" id="PF10524">
    <property type="entry name" value="NfI_DNAbd_pre-N"/>
    <property type="match status" value="1"/>
</dbReference>
<evidence type="ECO:0000256" key="5">
    <source>
        <dbReference type="ARBA" id="ARBA00023159"/>
    </source>
</evidence>
<evidence type="ECO:0000256" key="1">
    <source>
        <dbReference type="ARBA" id="ARBA00004123"/>
    </source>
</evidence>
<evidence type="ECO:0000313" key="11">
    <source>
        <dbReference type="Proteomes" id="UP000038040"/>
    </source>
</evidence>
<dbReference type="SMART" id="SM00523">
    <property type="entry name" value="DWA"/>
    <property type="match status" value="1"/>
</dbReference>
<dbReference type="GO" id="GO:0000981">
    <property type="term" value="F:DNA-binding transcription factor activity, RNA polymerase II-specific"/>
    <property type="evidence" value="ECO:0007669"/>
    <property type="project" value="TreeGrafter"/>
</dbReference>
<keyword evidence="12" id="KW-1185">Reference proteome</keyword>
<evidence type="ECO:0000256" key="3">
    <source>
        <dbReference type="ARBA" id="ARBA00023015"/>
    </source>
</evidence>
<dbReference type="PANTHER" id="PTHR11492">
    <property type="entry name" value="NUCLEAR FACTOR I"/>
    <property type="match status" value="1"/>
</dbReference>
<evidence type="ECO:0000313" key="10">
    <source>
        <dbReference type="EMBL" id="VDN58562.1"/>
    </source>
</evidence>
<evidence type="ECO:0000313" key="12">
    <source>
        <dbReference type="Proteomes" id="UP000274756"/>
    </source>
</evidence>
<dbReference type="AlphaFoldDB" id="A0A0N4UBQ5"/>
<evidence type="ECO:0000256" key="6">
    <source>
        <dbReference type="ARBA" id="ARBA00023163"/>
    </source>
</evidence>